<reference evidence="4" key="1">
    <citation type="submission" date="2021-06" db="EMBL/GenBank/DDBJ databases">
        <authorList>
            <person name="Kallberg Y."/>
            <person name="Tangrot J."/>
            <person name="Rosling A."/>
        </authorList>
    </citation>
    <scope>NUCLEOTIDE SEQUENCE</scope>
    <source>
        <strain evidence="4">MA453B</strain>
    </source>
</reference>
<name>A0A9N9NVA1_9GLOM</name>
<feature type="region of interest" description="Disordered" evidence="1">
    <location>
        <begin position="247"/>
        <end position="304"/>
    </location>
</feature>
<dbReference type="InterPro" id="IPR004875">
    <property type="entry name" value="DDE_SF_endonuclease_dom"/>
</dbReference>
<protein>
    <submittedName>
        <fullName evidence="4">19772_t:CDS:1</fullName>
    </submittedName>
</protein>
<evidence type="ECO:0000256" key="1">
    <source>
        <dbReference type="SAM" id="MobiDB-lite"/>
    </source>
</evidence>
<keyword evidence="2" id="KW-0472">Membrane</keyword>
<evidence type="ECO:0000256" key="2">
    <source>
        <dbReference type="SAM" id="Phobius"/>
    </source>
</evidence>
<dbReference type="Proteomes" id="UP000789405">
    <property type="component" value="Unassembled WGS sequence"/>
</dbReference>
<keyword evidence="5" id="KW-1185">Reference proteome</keyword>
<feature type="compositionally biased region" description="Acidic residues" evidence="1">
    <location>
        <begin position="247"/>
        <end position="296"/>
    </location>
</feature>
<keyword evidence="2" id="KW-0812">Transmembrane</keyword>
<feature type="non-terminal residue" evidence="4">
    <location>
        <position position="304"/>
    </location>
</feature>
<dbReference type="EMBL" id="CAJVPY010020375">
    <property type="protein sequence ID" value="CAG8775308.1"/>
    <property type="molecule type" value="Genomic_DNA"/>
</dbReference>
<dbReference type="AlphaFoldDB" id="A0A9N9NVA1"/>
<feature type="transmembrane region" description="Helical" evidence="2">
    <location>
        <begin position="113"/>
        <end position="137"/>
    </location>
</feature>
<proteinExistence type="predicted"/>
<evidence type="ECO:0000313" key="5">
    <source>
        <dbReference type="Proteomes" id="UP000789405"/>
    </source>
</evidence>
<dbReference type="GO" id="GO:0003676">
    <property type="term" value="F:nucleic acid binding"/>
    <property type="evidence" value="ECO:0007669"/>
    <property type="project" value="InterPro"/>
</dbReference>
<organism evidence="4 5">
    <name type="scientific">Dentiscutata erythropus</name>
    <dbReference type="NCBI Taxonomy" id="1348616"/>
    <lineage>
        <taxon>Eukaryota</taxon>
        <taxon>Fungi</taxon>
        <taxon>Fungi incertae sedis</taxon>
        <taxon>Mucoromycota</taxon>
        <taxon>Glomeromycotina</taxon>
        <taxon>Glomeromycetes</taxon>
        <taxon>Diversisporales</taxon>
        <taxon>Gigasporaceae</taxon>
        <taxon>Dentiscutata</taxon>
    </lineage>
</organism>
<feature type="domain" description="DDE-1" evidence="3">
    <location>
        <begin position="90"/>
        <end position="204"/>
    </location>
</feature>
<comment type="caution">
    <text evidence="4">The sequence shown here is derived from an EMBL/GenBank/DDBJ whole genome shotgun (WGS) entry which is preliminary data.</text>
</comment>
<sequence>EERRKRHCDNINDYKRLAETINIGGIKFSSSWAEHFKQQYRLVKCARTQIAQKISEDMPVIIKNFLKTLHEKAHNIEKKYILSFDETSIREKLPPIVIFKLKKKPKGKFPRDIIIATALSAIITGNLIISTYIPWVIRARQNRFFKNKGIIFVDAYHSHNRNNVIRAFNTEGLNVLEIPGRTTSVLQPPNVSVNKPFKNEMKKRDIERNILVKSFEASGLTLDPNGSEDDKMSHHFKAIVENRLDELSIDDEEAPNYDNGELDDDELDNGESDDDELDDSELDDNELDFGELDYGELNDSKPND</sequence>
<gene>
    <name evidence="4" type="ORF">DERYTH_LOCUS19099</name>
</gene>
<feature type="non-terminal residue" evidence="4">
    <location>
        <position position="1"/>
    </location>
</feature>
<evidence type="ECO:0000313" key="4">
    <source>
        <dbReference type="EMBL" id="CAG8775308.1"/>
    </source>
</evidence>
<evidence type="ECO:0000259" key="3">
    <source>
        <dbReference type="Pfam" id="PF03184"/>
    </source>
</evidence>
<dbReference type="Pfam" id="PF03184">
    <property type="entry name" value="DDE_1"/>
    <property type="match status" value="1"/>
</dbReference>
<accession>A0A9N9NVA1</accession>
<keyword evidence="2" id="KW-1133">Transmembrane helix</keyword>
<dbReference type="OrthoDB" id="2414197at2759"/>